<sequence length="68" mass="7585">MPQGERRSGEPDLRDNSYDGVEEGGWLSGGLGQLVDGHKGLDDFHMDVFGHGKGQEILLYISFLYKFI</sequence>
<dbReference type="GO" id="GO:0016020">
    <property type="term" value="C:membrane"/>
    <property type="evidence" value="ECO:0007669"/>
    <property type="project" value="UniProtKB-SubCell"/>
</dbReference>
<organism evidence="10 11">
    <name type="scientific">Rhynocoris fuscipes</name>
    <dbReference type="NCBI Taxonomy" id="488301"/>
    <lineage>
        <taxon>Eukaryota</taxon>
        <taxon>Metazoa</taxon>
        <taxon>Ecdysozoa</taxon>
        <taxon>Arthropoda</taxon>
        <taxon>Hexapoda</taxon>
        <taxon>Insecta</taxon>
        <taxon>Pterygota</taxon>
        <taxon>Neoptera</taxon>
        <taxon>Paraneoptera</taxon>
        <taxon>Hemiptera</taxon>
        <taxon>Heteroptera</taxon>
        <taxon>Panheteroptera</taxon>
        <taxon>Cimicomorpha</taxon>
        <taxon>Reduviidae</taxon>
        <taxon>Harpactorinae</taxon>
        <taxon>Harpactorini</taxon>
        <taxon>Rhynocoris</taxon>
    </lineage>
</organism>
<comment type="caution">
    <text evidence="10">The sequence shown here is derived from an EMBL/GenBank/DDBJ whole genome shotgun (WGS) entry which is preliminary data.</text>
</comment>
<evidence type="ECO:0000313" key="11">
    <source>
        <dbReference type="Proteomes" id="UP001461498"/>
    </source>
</evidence>
<keyword evidence="5" id="KW-0472">Membrane</keyword>
<keyword evidence="11" id="KW-1185">Reference proteome</keyword>
<evidence type="ECO:0000256" key="6">
    <source>
        <dbReference type="ARBA" id="ARBA00023157"/>
    </source>
</evidence>
<evidence type="ECO:0000259" key="9">
    <source>
        <dbReference type="Pfam" id="PF21114"/>
    </source>
</evidence>
<keyword evidence="7" id="KW-0325">Glycoprotein</keyword>
<gene>
    <name evidence="10" type="ORF">O3M35_002623</name>
</gene>
<keyword evidence="6" id="KW-1015">Disulfide bond</keyword>
<proteinExistence type="predicted"/>
<evidence type="ECO:0000256" key="5">
    <source>
        <dbReference type="ARBA" id="ARBA00023136"/>
    </source>
</evidence>
<feature type="region of interest" description="Disordered" evidence="8">
    <location>
        <begin position="1"/>
        <end position="21"/>
    </location>
</feature>
<protein>
    <recommendedName>
        <fullName evidence="9">Discoidin domain-containing protein</fullName>
    </recommendedName>
</protein>
<dbReference type="AlphaFoldDB" id="A0AAW1CRZ1"/>
<reference evidence="10 11" key="1">
    <citation type="submission" date="2022-12" db="EMBL/GenBank/DDBJ databases">
        <title>Chromosome-level genome assembly of true bugs.</title>
        <authorList>
            <person name="Ma L."/>
            <person name="Li H."/>
        </authorList>
    </citation>
    <scope>NUCLEOTIDE SEQUENCE [LARGE SCALE GENOMIC DNA]</scope>
    <source>
        <strain evidence="10">Lab_2022b</strain>
    </source>
</reference>
<comment type="subcellular location">
    <subcellularLocation>
        <location evidence="1">Membrane</location>
        <topology evidence="1">Single-pass type I membrane protein</topology>
    </subcellularLocation>
</comment>
<dbReference type="EMBL" id="JAPXFL010000011">
    <property type="protein sequence ID" value="KAK9499608.1"/>
    <property type="molecule type" value="Genomic_DNA"/>
</dbReference>
<keyword evidence="4" id="KW-1133">Transmembrane helix</keyword>
<evidence type="ECO:0000256" key="8">
    <source>
        <dbReference type="SAM" id="MobiDB-lite"/>
    </source>
</evidence>
<accession>A0AAW1CRZ1</accession>
<keyword evidence="3" id="KW-0732">Signal</keyword>
<dbReference type="Gene3D" id="2.60.120.1190">
    <property type="match status" value="1"/>
</dbReference>
<evidence type="ECO:0000256" key="4">
    <source>
        <dbReference type="ARBA" id="ARBA00022989"/>
    </source>
</evidence>
<feature type="domain" description="Discoidin" evidence="9">
    <location>
        <begin position="1"/>
        <end position="55"/>
    </location>
</feature>
<evidence type="ECO:0000256" key="1">
    <source>
        <dbReference type="ARBA" id="ARBA00004479"/>
    </source>
</evidence>
<evidence type="ECO:0000256" key="2">
    <source>
        <dbReference type="ARBA" id="ARBA00022692"/>
    </source>
</evidence>
<dbReference type="InterPro" id="IPR048525">
    <property type="entry name" value="DDR1-2_DS-like"/>
</dbReference>
<keyword evidence="2" id="KW-0812">Transmembrane</keyword>
<evidence type="ECO:0000256" key="3">
    <source>
        <dbReference type="ARBA" id="ARBA00022729"/>
    </source>
</evidence>
<evidence type="ECO:0000256" key="7">
    <source>
        <dbReference type="ARBA" id="ARBA00023180"/>
    </source>
</evidence>
<evidence type="ECO:0000313" key="10">
    <source>
        <dbReference type="EMBL" id="KAK9499608.1"/>
    </source>
</evidence>
<dbReference type="Proteomes" id="UP001461498">
    <property type="component" value="Unassembled WGS sequence"/>
</dbReference>
<dbReference type="Pfam" id="PF21114">
    <property type="entry name" value="DDR1-2_DS-like"/>
    <property type="match status" value="1"/>
</dbReference>
<feature type="compositionally biased region" description="Basic and acidic residues" evidence="8">
    <location>
        <begin position="1"/>
        <end position="17"/>
    </location>
</feature>
<name>A0AAW1CRZ1_9HEMI</name>